<dbReference type="EMBL" id="BMDW01000004">
    <property type="protein sequence ID" value="GGA41122.1"/>
    <property type="molecule type" value="Genomic_DNA"/>
</dbReference>
<accession>A0ABQ1GCG9</accession>
<organism evidence="2 3">
    <name type="scientific">Sphingomonas psychrolutea</name>
    <dbReference type="NCBI Taxonomy" id="1259676"/>
    <lineage>
        <taxon>Bacteria</taxon>
        <taxon>Pseudomonadati</taxon>
        <taxon>Pseudomonadota</taxon>
        <taxon>Alphaproteobacteria</taxon>
        <taxon>Sphingomonadales</taxon>
        <taxon>Sphingomonadaceae</taxon>
        <taxon>Sphingomonas</taxon>
    </lineage>
</organism>
<keyword evidence="3" id="KW-1185">Reference proteome</keyword>
<comment type="caution">
    <text evidence="2">The sequence shown here is derived from an EMBL/GenBank/DDBJ whole genome shotgun (WGS) entry which is preliminary data.</text>
</comment>
<evidence type="ECO:0000313" key="2">
    <source>
        <dbReference type="EMBL" id="GGA41122.1"/>
    </source>
</evidence>
<dbReference type="InterPro" id="IPR011051">
    <property type="entry name" value="RmlC_Cupin_sf"/>
</dbReference>
<dbReference type="SUPFAM" id="SSF51182">
    <property type="entry name" value="RmlC-like cupins"/>
    <property type="match status" value="1"/>
</dbReference>
<dbReference type="InterPro" id="IPR025979">
    <property type="entry name" value="ChrR-like_cupin_dom"/>
</dbReference>
<protein>
    <recommendedName>
        <fullName evidence="1">ChrR-like cupin domain-containing protein</fullName>
    </recommendedName>
</protein>
<gene>
    <name evidence="2" type="ORF">GCM10011395_09220</name>
</gene>
<dbReference type="InterPro" id="IPR014710">
    <property type="entry name" value="RmlC-like_jellyroll"/>
</dbReference>
<dbReference type="Gene3D" id="2.60.120.10">
    <property type="entry name" value="Jelly Rolls"/>
    <property type="match status" value="1"/>
</dbReference>
<evidence type="ECO:0000313" key="3">
    <source>
        <dbReference type="Proteomes" id="UP000618591"/>
    </source>
</evidence>
<dbReference type="Pfam" id="PF12973">
    <property type="entry name" value="Cupin_7"/>
    <property type="match status" value="1"/>
</dbReference>
<dbReference type="Proteomes" id="UP000618591">
    <property type="component" value="Unassembled WGS sequence"/>
</dbReference>
<reference evidence="3" key="1">
    <citation type="journal article" date="2019" name="Int. J. Syst. Evol. Microbiol.">
        <title>The Global Catalogue of Microorganisms (GCM) 10K type strain sequencing project: providing services to taxonomists for standard genome sequencing and annotation.</title>
        <authorList>
            <consortium name="The Broad Institute Genomics Platform"/>
            <consortium name="The Broad Institute Genome Sequencing Center for Infectious Disease"/>
            <person name="Wu L."/>
            <person name="Ma J."/>
        </authorList>
    </citation>
    <scope>NUCLEOTIDE SEQUENCE [LARGE SCALE GENOMIC DNA]</scope>
    <source>
        <strain evidence="3">CGMCC 1.10106</strain>
    </source>
</reference>
<proteinExistence type="predicted"/>
<evidence type="ECO:0000259" key="1">
    <source>
        <dbReference type="Pfam" id="PF12973"/>
    </source>
</evidence>
<sequence length="139" mass="14687">MQRGGVLREERIMQVEGQSIVVQTDTLAPVPFPIPGTTPPDGVTATLVNIDAARGLVTTIIHIAPGARIPVHYHNDGPEAHYVLSGDFINAGETLGPGAFVTHPTGVVHGPHESRTGCSILTLQSAYVDPANPDFHIVE</sequence>
<feature type="domain" description="ChrR-like cupin" evidence="1">
    <location>
        <begin position="20"/>
        <end position="124"/>
    </location>
</feature>
<name>A0ABQ1GCG9_9SPHN</name>